<comment type="caution">
    <text evidence="1">The sequence shown here is derived from an EMBL/GenBank/DDBJ whole genome shotgun (WGS) entry which is preliminary data.</text>
</comment>
<reference evidence="2" key="1">
    <citation type="journal article" date="2019" name="Int. J. Syst. Evol. Microbiol.">
        <title>The Global Catalogue of Microorganisms (GCM) 10K type strain sequencing project: providing services to taxonomists for standard genome sequencing and annotation.</title>
        <authorList>
            <consortium name="The Broad Institute Genomics Platform"/>
            <consortium name="The Broad Institute Genome Sequencing Center for Infectious Disease"/>
            <person name="Wu L."/>
            <person name="Ma J."/>
        </authorList>
    </citation>
    <scope>NUCLEOTIDE SEQUENCE [LARGE SCALE GENOMIC DNA]</scope>
    <source>
        <strain evidence="2">JCM 16373</strain>
    </source>
</reference>
<keyword evidence="2" id="KW-1185">Reference proteome</keyword>
<accession>A0ABP6CTV1</accession>
<dbReference type="EMBL" id="BAAARJ010000016">
    <property type="protein sequence ID" value="GAA2626384.1"/>
    <property type="molecule type" value="Genomic_DNA"/>
</dbReference>
<evidence type="ECO:0000313" key="1">
    <source>
        <dbReference type="EMBL" id="GAA2626384.1"/>
    </source>
</evidence>
<protein>
    <submittedName>
        <fullName evidence="1">Uncharacterized protein</fullName>
    </submittedName>
</protein>
<organism evidence="1 2">
    <name type="scientific">Streptomyces axinellae</name>
    <dbReference type="NCBI Taxonomy" id="552788"/>
    <lineage>
        <taxon>Bacteria</taxon>
        <taxon>Bacillati</taxon>
        <taxon>Actinomycetota</taxon>
        <taxon>Actinomycetes</taxon>
        <taxon>Kitasatosporales</taxon>
        <taxon>Streptomycetaceae</taxon>
        <taxon>Streptomyces</taxon>
    </lineage>
</organism>
<gene>
    <name evidence="1" type="ORF">GCM10009863_46490</name>
</gene>
<sequence length="196" mass="21688">MNEESGDGWITPPSVPPFMGTERFSTGDFGVVDFWRFAMSNLKMNNVRGYCAEFLVHRALGSTSPREEWAGHDAETEDGTRIEVKTSAYLQAWDQRRLSTIQFTGLRSKLWNPRTGEADKATYNADVYVFSVQTARSHEEYDPLDLAQWEFHIVPGSVLVALNQKSMALSTVRKHSGGAVGFHGLGDAIRAVSAGG</sequence>
<proteinExistence type="predicted"/>
<name>A0ABP6CTV1_9ACTN</name>
<evidence type="ECO:0000313" key="2">
    <source>
        <dbReference type="Proteomes" id="UP001501447"/>
    </source>
</evidence>
<dbReference type="RefSeq" id="WP_344568286.1">
    <property type="nucleotide sequence ID" value="NZ_BAAARJ010000016.1"/>
</dbReference>
<dbReference type="Proteomes" id="UP001501447">
    <property type="component" value="Unassembled WGS sequence"/>
</dbReference>